<protein>
    <submittedName>
        <fullName evidence="3">Uncharacterized protein</fullName>
    </submittedName>
</protein>
<evidence type="ECO:0000259" key="2">
    <source>
        <dbReference type="Pfam" id="PF25907"/>
    </source>
</evidence>
<dbReference type="InterPro" id="IPR036282">
    <property type="entry name" value="Glutathione-S-Trfase_C_sf"/>
</dbReference>
<dbReference type="SUPFAM" id="SSF52833">
    <property type="entry name" value="Thioredoxin-like"/>
    <property type="match status" value="1"/>
</dbReference>
<evidence type="ECO:0000259" key="1">
    <source>
        <dbReference type="Pfam" id="PF13417"/>
    </source>
</evidence>
<keyword evidence="4" id="KW-1185">Reference proteome</keyword>
<dbReference type="SUPFAM" id="SSF47616">
    <property type="entry name" value="GST C-terminal domain-like"/>
    <property type="match status" value="1"/>
</dbReference>
<dbReference type="Pfam" id="PF13417">
    <property type="entry name" value="GST_N_3"/>
    <property type="match status" value="1"/>
</dbReference>
<dbReference type="InterPro" id="IPR004045">
    <property type="entry name" value="Glutathione_S-Trfase_N"/>
</dbReference>
<gene>
    <name evidence="3" type="ORF">ASPSYDRAFT_86055</name>
</gene>
<sequence length="346" mass="38506">MSSPPVVLFHYPGSPFAARVLYYLALRGIPYDECIQPNILPRPDLARLGIRYRRIPLLAIGRDIYLDTPLILDRLERFTPSSSATKQPFKSTATPSQRTLTHLLASYTLDTPLFKNIVCVLLPSTPLIHDETFLKDRAEMLGGPPGFNFAEHFVLPARNDAIVEVKKTLEFLESTLLADGRQWVAETESPGLADIELVWPLHWLIKTPGALPGEYITAETFPRVFSWVERFEGAVARAQGGLSRRPQTVSGEKVAAWLGKVGVEDQYEARVEQEDPVVRAQGLYQGQEVLLWPADTGANHKTRGKLVGFTSREITLDTTEGEVSVRVHAPRRGFRVAAVSEKANLA</sequence>
<evidence type="ECO:0000313" key="3">
    <source>
        <dbReference type="EMBL" id="OJJ62366.1"/>
    </source>
</evidence>
<dbReference type="GeneID" id="63767670"/>
<dbReference type="AlphaFoldDB" id="A0A1L9TSE2"/>
<dbReference type="InterPro" id="IPR036249">
    <property type="entry name" value="Thioredoxin-like_sf"/>
</dbReference>
<dbReference type="EMBL" id="KV878583">
    <property type="protein sequence ID" value="OJJ62366.1"/>
    <property type="molecule type" value="Genomic_DNA"/>
</dbReference>
<evidence type="ECO:0000313" key="4">
    <source>
        <dbReference type="Proteomes" id="UP000184356"/>
    </source>
</evidence>
<dbReference type="Proteomes" id="UP000184356">
    <property type="component" value="Unassembled WGS sequence"/>
</dbReference>
<dbReference type="CDD" id="cd00570">
    <property type="entry name" value="GST_N_family"/>
    <property type="match status" value="1"/>
</dbReference>
<reference evidence="4" key="1">
    <citation type="journal article" date="2017" name="Genome Biol.">
        <title>Comparative genomics reveals high biological diversity and specific adaptations in the industrially and medically important fungal genus Aspergillus.</title>
        <authorList>
            <person name="de Vries R.P."/>
            <person name="Riley R."/>
            <person name="Wiebenga A."/>
            <person name="Aguilar-Osorio G."/>
            <person name="Amillis S."/>
            <person name="Uchima C.A."/>
            <person name="Anderluh G."/>
            <person name="Asadollahi M."/>
            <person name="Askin M."/>
            <person name="Barry K."/>
            <person name="Battaglia E."/>
            <person name="Bayram O."/>
            <person name="Benocci T."/>
            <person name="Braus-Stromeyer S.A."/>
            <person name="Caldana C."/>
            <person name="Canovas D."/>
            <person name="Cerqueira G.C."/>
            <person name="Chen F."/>
            <person name="Chen W."/>
            <person name="Choi C."/>
            <person name="Clum A."/>
            <person name="Dos Santos R.A."/>
            <person name="Damasio A.R."/>
            <person name="Diallinas G."/>
            <person name="Emri T."/>
            <person name="Fekete E."/>
            <person name="Flipphi M."/>
            <person name="Freyberg S."/>
            <person name="Gallo A."/>
            <person name="Gournas C."/>
            <person name="Habgood R."/>
            <person name="Hainaut M."/>
            <person name="Harispe M.L."/>
            <person name="Henrissat B."/>
            <person name="Hilden K.S."/>
            <person name="Hope R."/>
            <person name="Hossain A."/>
            <person name="Karabika E."/>
            <person name="Karaffa L."/>
            <person name="Karanyi Z."/>
            <person name="Krasevec N."/>
            <person name="Kuo A."/>
            <person name="Kusch H."/>
            <person name="LaButti K."/>
            <person name="Lagendijk E.L."/>
            <person name="Lapidus A."/>
            <person name="Levasseur A."/>
            <person name="Lindquist E."/>
            <person name="Lipzen A."/>
            <person name="Logrieco A.F."/>
            <person name="MacCabe A."/>
            <person name="Maekelae M.R."/>
            <person name="Malavazi I."/>
            <person name="Melin P."/>
            <person name="Meyer V."/>
            <person name="Mielnichuk N."/>
            <person name="Miskei M."/>
            <person name="Molnar A.P."/>
            <person name="Mule G."/>
            <person name="Ngan C.Y."/>
            <person name="Orejas M."/>
            <person name="Orosz E."/>
            <person name="Ouedraogo J.P."/>
            <person name="Overkamp K.M."/>
            <person name="Park H.-S."/>
            <person name="Perrone G."/>
            <person name="Piumi F."/>
            <person name="Punt P.J."/>
            <person name="Ram A.F."/>
            <person name="Ramon A."/>
            <person name="Rauscher S."/>
            <person name="Record E."/>
            <person name="Riano-Pachon D.M."/>
            <person name="Robert V."/>
            <person name="Roehrig J."/>
            <person name="Ruller R."/>
            <person name="Salamov A."/>
            <person name="Salih N.S."/>
            <person name="Samson R.A."/>
            <person name="Sandor E."/>
            <person name="Sanguinetti M."/>
            <person name="Schuetze T."/>
            <person name="Sepcic K."/>
            <person name="Shelest E."/>
            <person name="Sherlock G."/>
            <person name="Sophianopoulou V."/>
            <person name="Squina F.M."/>
            <person name="Sun H."/>
            <person name="Susca A."/>
            <person name="Todd R.B."/>
            <person name="Tsang A."/>
            <person name="Unkles S.E."/>
            <person name="van de Wiele N."/>
            <person name="van Rossen-Uffink D."/>
            <person name="Oliveira J.V."/>
            <person name="Vesth T.C."/>
            <person name="Visser J."/>
            <person name="Yu J.-H."/>
            <person name="Zhou M."/>
            <person name="Andersen M.R."/>
            <person name="Archer D.B."/>
            <person name="Baker S.E."/>
            <person name="Benoit I."/>
            <person name="Brakhage A.A."/>
            <person name="Braus G.H."/>
            <person name="Fischer R."/>
            <person name="Frisvad J.C."/>
            <person name="Goldman G.H."/>
            <person name="Houbraken J."/>
            <person name="Oakley B."/>
            <person name="Pocsi I."/>
            <person name="Scazzocchio C."/>
            <person name="Seiboth B."/>
            <person name="vanKuyk P.A."/>
            <person name="Wortman J."/>
            <person name="Dyer P.S."/>
            <person name="Grigoriev I.V."/>
        </authorList>
    </citation>
    <scope>NUCLEOTIDE SEQUENCE [LARGE SCALE GENOMIC DNA]</scope>
    <source>
        <strain evidence="4">CBS 593.65</strain>
    </source>
</reference>
<feature type="domain" description="DUF7962" evidence="2">
    <location>
        <begin position="121"/>
        <end position="239"/>
    </location>
</feature>
<organism evidence="3 4">
    <name type="scientific">Aspergillus sydowii CBS 593.65</name>
    <dbReference type="NCBI Taxonomy" id="1036612"/>
    <lineage>
        <taxon>Eukaryota</taxon>
        <taxon>Fungi</taxon>
        <taxon>Dikarya</taxon>
        <taxon>Ascomycota</taxon>
        <taxon>Pezizomycotina</taxon>
        <taxon>Eurotiomycetes</taxon>
        <taxon>Eurotiomycetidae</taxon>
        <taxon>Eurotiales</taxon>
        <taxon>Aspergillaceae</taxon>
        <taxon>Aspergillus</taxon>
        <taxon>Aspergillus subgen. Nidulantes</taxon>
    </lineage>
</organism>
<dbReference type="VEuPathDB" id="FungiDB:ASPSYDRAFT_86055"/>
<proteinExistence type="predicted"/>
<dbReference type="OrthoDB" id="202840at2759"/>
<dbReference type="STRING" id="1036612.A0A1L9TSE2"/>
<accession>A0A1L9TSE2</accession>
<feature type="domain" description="GST N-terminal" evidence="1">
    <location>
        <begin position="8"/>
        <end position="77"/>
    </location>
</feature>
<dbReference type="InterPro" id="IPR058268">
    <property type="entry name" value="DUF7962"/>
</dbReference>
<dbReference type="Pfam" id="PF25907">
    <property type="entry name" value="DUF7962"/>
    <property type="match status" value="1"/>
</dbReference>
<dbReference type="RefSeq" id="XP_040706172.1">
    <property type="nucleotide sequence ID" value="XM_040851597.1"/>
</dbReference>
<name>A0A1L9TSE2_9EURO</name>
<dbReference type="Gene3D" id="1.20.1050.10">
    <property type="match status" value="1"/>
</dbReference>
<dbReference type="Gene3D" id="3.40.30.110">
    <property type="match status" value="2"/>
</dbReference>